<dbReference type="Gene3D" id="1.20.1530.20">
    <property type="match status" value="1"/>
</dbReference>
<protein>
    <recommendedName>
        <fullName evidence="2">Cation/H+ exchanger domain-containing protein</fullName>
    </recommendedName>
</protein>
<dbReference type="InterPro" id="IPR038770">
    <property type="entry name" value="Na+/solute_symporter_sf"/>
</dbReference>
<name>A0A0F9F1V0_9ZZZZ</name>
<organism evidence="1">
    <name type="scientific">marine sediment metagenome</name>
    <dbReference type="NCBI Taxonomy" id="412755"/>
    <lineage>
        <taxon>unclassified sequences</taxon>
        <taxon>metagenomes</taxon>
        <taxon>ecological metagenomes</taxon>
    </lineage>
</organism>
<evidence type="ECO:0000313" key="1">
    <source>
        <dbReference type="EMBL" id="KKL72471.1"/>
    </source>
</evidence>
<dbReference type="PANTHER" id="PTHR31102">
    <property type="match status" value="1"/>
</dbReference>
<dbReference type="EMBL" id="LAZR01025264">
    <property type="protein sequence ID" value="KKL72471.1"/>
    <property type="molecule type" value="Genomic_DNA"/>
</dbReference>
<accession>A0A0F9F1V0</accession>
<dbReference type="InterPro" id="IPR051843">
    <property type="entry name" value="CPA1_transporter"/>
</dbReference>
<dbReference type="PANTHER" id="PTHR31102:SF1">
    <property type="entry name" value="CATION_H+ EXCHANGER DOMAIN-CONTAINING PROTEIN"/>
    <property type="match status" value="1"/>
</dbReference>
<gene>
    <name evidence="1" type="ORF">LCGC14_2084590</name>
</gene>
<dbReference type="AlphaFoldDB" id="A0A0F9F1V0"/>
<proteinExistence type="predicted"/>
<evidence type="ECO:0008006" key="2">
    <source>
        <dbReference type="Google" id="ProtNLM"/>
    </source>
</evidence>
<sequence length="109" mass="11753">MAISLALIIFLGLICDYLLGKIRLPGLVGMLLVGVAAGPYVLDLLDPAILDVSADFRLMARSAGTWLSVQGAGFNRYEQMFCVVAYIPKATVQAAIGPNRLRPEFRGAR</sequence>
<comment type="caution">
    <text evidence="1">The sequence shown here is derived from an EMBL/GenBank/DDBJ whole genome shotgun (WGS) entry which is preliminary data.</text>
</comment>
<reference evidence="1" key="1">
    <citation type="journal article" date="2015" name="Nature">
        <title>Complex archaea that bridge the gap between prokaryotes and eukaryotes.</title>
        <authorList>
            <person name="Spang A."/>
            <person name="Saw J.H."/>
            <person name="Jorgensen S.L."/>
            <person name="Zaremba-Niedzwiedzka K."/>
            <person name="Martijn J."/>
            <person name="Lind A.E."/>
            <person name="van Eijk R."/>
            <person name="Schleper C."/>
            <person name="Guy L."/>
            <person name="Ettema T.J."/>
        </authorList>
    </citation>
    <scope>NUCLEOTIDE SEQUENCE</scope>
</reference>